<accession>A0A7X4GWH2</accession>
<name>A0A7X4GWH2_9BURK</name>
<evidence type="ECO:0000313" key="2">
    <source>
        <dbReference type="EMBL" id="MYM70916.1"/>
    </source>
</evidence>
<sequence>MSNFKSNVIALALIGLTSTAMMASAQAAGPSGTATDYGTLAPATAAARTIVINGDTKWVNVENGETVQFSVGGQTFTWNFSTFPGTTSFDLSKISPAGVQFGNVRVYVASNPLYRG</sequence>
<dbReference type="EMBL" id="WWCR01000001">
    <property type="protein sequence ID" value="MYM70916.1"/>
    <property type="molecule type" value="Genomic_DNA"/>
</dbReference>
<proteinExistence type="predicted"/>
<evidence type="ECO:0000256" key="1">
    <source>
        <dbReference type="SAM" id="SignalP"/>
    </source>
</evidence>
<protein>
    <submittedName>
        <fullName evidence="2">CzcE family metal-binding protein</fullName>
    </submittedName>
</protein>
<dbReference type="RefSeq" id="WP_161048750.1">
    <property type="nucleotide sequence ID" value="NZ_WWCR01000001.1"/>
</dbReference>
<feature type="chain" id="PRO_5031099610" evidence="1">
    <location>
        <begin position="28"/>
        <end position="116"/>
    </location>
</feature>
<dbReference type="InterPro" id="IPR038674">
    <property type="entry name" value="CzcE_sf"/>
</dbReference>
<feature type="signal peptide" evidence="1">
    <location>
        <begin position="1"/>
        <end position="27"/>
    </location>
</feature>
<dbReference type="Proteomes" id="UP000469734">
    <property type="component" value="Unassembled WGS sequence"/>
</dbReference>
<reference evidence="2 3" key="1">
    <citation type="submission" date="2019-12" db="EMBL/GenBank/DDBJ databases">
        <title>Novel species isolated from a subtropical stream in China.</title>
        <authorList>
            <person name="Lu H."/>
        </authorList>
    </citation>
    <scope>NUCLEOTIDE SEQUENCE [LARGE SCALE GENOMIC DNA]</scope>
    <source>
        <strain evidence="2 3">FT134W</strain>
    </source>
</reference>
<dbReference type="AlphaFoldDB" id="A0A7X4GWH2"/>
<comment type="caution">
    <text evidence="2">The sequence shown here is derived from an EMBL/GenBank/DDBJ whole genome shotgun (WGS) entry which is preliminary data.</text>
</comment>
<organism evidence="2 3">
    <name type="scientific">Duganella margarita</name>
    <dbReference type="NCBI Taxonomy" id="2692170"/>
    <lineage>
        <taxon>Bacteria</taxon>
        <taxon>Pseudomonadati</taxon>
        <taxon>Pseudomonadota</taxon>
        <taxon>Betaproteobacteria</taxon>
        <taxon>Burkholderiales</taxon>
        <taxon>Oxalobacteraceae</taxon>
        <taxon>Telluria group</taxon>
        <taxon>Duganella</taxon>
    </lineage>
</organism>
<keyword evidence="1" id="KW-0732">Signal</keyword>
<dbReference type="Gene3D" id="2.60.40.2280">
    <property type="entry name" value="Heavy-metal resistance protein CzcE"/>
    <property type="match status" value="1"/>
</dbReference>
<gene>
    <name evidence="2" type="ORF">GTP56_01725</name>
</gene>
<evidence type="ECO:0000313" key="3">
    <source>
        <dbReference type="Proteomes" id="UP000469734"/>
    </source>
</evidence>
<dbReference type="Pfam" id="PF16986">
    <property type="entry name" value="CzcE"/>
    <property type="match status" value="1"/>
</dbReference>
<dbReference type="InterPro" id="IPR031560">
    <property type="entry name" value="CzcE"/>
</dbReference>